<accession>A0A7U7EN20</accession>
<gene>
    <name evidence="2" type="ORF">PSEWESI4_02272</name>
</gene>
<proteinExistence type="inferred from homology"/>
<protein>
    <recommendedName>
        <fullName evidence="4">Protein CcmA, bactofilin family</fullName>
    </recommendedName>
</protein>
<organism evidence="2 3">
    <name type="scientific">Zestomonas carbonaria</name>
    <dbReference type="NCBI Taxonomy" id="2762745"/>
    <lineage>
        <taxon>Bacteria</taxon>
        <taxon>Pseudomonadati</taxon>
        <taxon>Pseudomonadota</taxon>
        <taxon>Gammaproteobacteria</taxon>
        <taxon>Pseudomonadales</taxon>
        <taxon>Pseudomonadaceae</taxon>
        <taxon>Zestomonas</taxon>
    </lineage>
</organism>
<dbReference type="PANTHER" id="PTHR35024">
    <property type="entry name" value="HYPOTHETICAL CYTOSOLIC PROTEIN"/>
    <property type="match status" value="1"/>
</dbReference>
<reference evidence="2 3" key="1">
    <citation type="submission" date="2020-08" db="EMBL/GenBank/DDBJ databases">
        <authorList>
            <person name="Criscuolo A."/>
        </authorList>
    </citation>
    <scope>NUCLEOTIDE SEQUENCE [LARGE SCALE GENOMIC DNA]</scope>
    <source>
        <strain evidence="2">CIP111764</strain>
    </source>
</reference>
<dbReference type="RefSeq" id="WP_187671324.1">
    <property type="nucleotide sequence ID" value="NZ_CAJFCI010000043.1"/>
</dbReference>
<evidence type="ECO:0008006" key="4">
    <source>
        <dbReference type="Google" id="ProtNLM"/>
    </source>
</evidence>
<dbReference type="AlphaFoldDB" id="A0A7U7EN20"/>
<dbReference type="EMBL" id="CAJFCI010000043">
    <property type="protein sequence ID" value="CAD5107989.1"/>
    <property type="molecule type" value="Genomic_DNA"/>
</dbReference>
<name>A0A7U7EN20_9GAMM</name>
<dbReference type="InterPro" id="IPR007607">
    <property type="entry name" value="BacA/B"/>
</dbReference>
<evidence type="ECO:0000256" key="1">
    <source>
        <dbReference type="ARBA" id="ARBA00044755"/>
    </source>
</evidence>
<keyword evidence="3" id="KW-1185">Reference proteome</keyword>
<evidence type="ECO:0000313" key="2">
    <source>
        <dbReference type="EMBL" id="CAD5107989.1"/>
    </source>
</evidence>
<sequence>MFRSKKSVSRPSIDSFSSLISDNLSVVGDVEFAEGLKVSGRVRGNVSYKPGTASLLALSAGGYIEGDVSSHDALIDGTIVGDLRVEHLLELHSNARVRGNISYRQLSMENGAVVEGKLKCLGDEKPVLELPKPESEQTLS</sequence>
<comment type="similarity">
    <text evidence="1">Belongs to the bactofilin family.</text>
</comment>
<dbReference type="Proteomes" id="UP000583387">
    <property type="component" value="Unassembled WGS sequence"/>
</dbReference>
<dbReference type="PANTHER" id="PTHR35024:SF4">
    <property type="entry name" value="POLYMER-FORMING CYTOSKELETAL PROTEIN"/>
    <property type="match status" value="1"/>
</dbReference>
<comment type="caution">
    <text evidence="2">The sequence shown here is derived from an EMBL/GenBank/DDBJ whole genome shotgun (WGS) entry which is preliminary data.</text>
</comment>
<evidence type="ECO:0000313" key="3">
    <source>
        <dbReference type="Proteomes" id="UP000583387"/>
    </source>
</evidence>
<dbReference type="Pfam" id="PF04519">
    <property type="entry name" value="Bactofilin"/>
    <property type="match status" value="1"/>
</dbReference>